<reference evidence="3 4" key="1">
    <citation type="journal article" date="2019" name="Mol. Biol. Evol.">
        <title>Blast fungal genomes show frequent chromosomal changes, gene gains and losses, and effector gene turnover.</title>
        <authorList>
            <person name="Gomez Luciano L.B."/>
            <person name="Jason Tsai I."/>
            <person name="Chuma I."/>
            <person name="Tosa Y."/>
            <person name="Chen Y.H."/>
            <person name="Li J.Y."/>
            <person name="Li M.Y."/>
            <person name="Jade Lu M.Y."/>
            <person name="Nakayashiki H."/>
            <person name="Li W.H."/>
        </authorList>
    </citation>
    <scope>NUCLEOTIDE SEQUENCE [LARGE SCALE GENOMIC DNA]</scope>
    <source>
        <strain evidence="3">MZ5-1-6</strain>
    </source>
</reference>
<name>A0A4P7NR93_PYROR</name>
<feature type="compositionally biased region" description="Basic and acidic residues" evidence="1">
    <location>
        <begin position="472"/>
        <end position="486"/>
    </location>
</feature>
<feature type="compositionally biased region" description="Basic and acidic residues" evidence="1">
    <location>
        <begin position="385"/>
        <end position="400"/>
    </location>
</feature>
<accession>A0A4P7NR93</accession>
<keyword evidence="2" id="KW-0472">Membrane</keyword>
<evidence type="ECO:0000256" key="2">
    <source>
        <dbReference type="SAM" id="Phobius"/>
    </source>
</evidence>
<feature type="compositionally biased region" description="Basic residues" evidence="1">
    <location>
        <begin position="413"/>
        <end position="425"/>
    </location>
</feature>
<dbReference type="Proteomes" id="UP000294847">
    <property type="component" value="Chromosome 6"/>
</dbReference>
<keyword evidence="2" id="KW-0812">Transmembrane</keyword>
<dbReference type="Gene3D" id="2.30.110.10">
    <property type="entry name" value="Electron Transport, Fmn-binding Protein, Chain A"/>
    <property type="match status" value="1"/>
</dbReference>
<sequence>MKILPSLTPDLTEWALKQPLFYVASAPTYGQHVNVSPKGLASTSLAVLSPNRIAYLDRTGSGCETIAHLYENGRVTVMFNSFGAAPRILRLFCHRREVVERADEENFAAWIERLGMPSRPDGARAVIVLDVFKVTTSCGFAVPMVKRQFWDKEEGGEAELAVFEDRQTLNQNAAKKEELGKIFEYQIQNNVVSLDGLPGLKGARRAHPDAKLGVLPGHVRAYAGRVLAQHEGMAVGFLAALLLWVMVTALTRGRSTFHHVRANDLPSLRNMYIPEKLALLIPREQPPDHKSPAVLGVTIPIVGVFAAALGYLCWRKKKPRRKSRRSRHGGDSGPIVSANGFILGDVWDDGGGFDPDPRRRNAGARGTDNHGREIFVDDVWNDGESDGHVDVHPSRRDRQHSTRPRRRSTDNGRRHHRNRPSRRRRSSNDDHHLHSRRRHRHRRGRSTDDNGGGHGHERHERIEGDVWNDGQAHGHVDRDPGRREPSIAHSVTGNSHVFGTDDIDDRSFRTATVSVDEPSEMPTFPARAHLPGASANVGRGVDDDLLSEDGSEMGPAHQNRLALELRWALHRGAPMQ</sequence>
<evidence type="ECO:0000256" key="1">
    <source>
        <dbReference type="SAM" id="MobiDB-lite"/>
    </source>
</evidence>
<feature type="compositionally biased region" description="Basic and acidic residues" evidence="1">
    <location>
        <begin position="454"/>
        <end position="464"/>
    </location>
</feature>
<organism evidence="3 4">
    <name type="scientific">Pyricularia oryzae</name>
    <name type="common">Rice blast fungus</name>
    <name type="synonym">Magnaporthe oryzae</name>
    <dbReference type="NCBI Taxonomy" id="318829"/>
    <lineage>
        <taxon>Eukaryota</taxon>
        <taxon>Fungi</taxon>
        <taxon>Dikarya</taxon>
        <taxon>Ascomycota</taxon>
        <taxon>Pezizomycotina</taxon>
        <taxon>Sordariomycetes</taxon>
        <taxon>Sordariomycetidae</taxon>
        <taxon>Magnaporthales</taxon>
        <taxon>Pyriculariaceae</taxon>
        <taxon>Pyricularia</taxon>
    </lineage>
</organism>
<dbReference type="InterPro" id="IPR012349">
    <property type="entry name" value="Split_barrel_FMN-bd"/>
</dbReference>
<gene>
    <name evidence="3" type="ORF">PoMZ_06541</name>
</gene>
<evidence type="ECO:0008006" key="5">
    <source>
        <dbReference type="Google" id="ProtNLM"/>
    </source>
</evidence>
<evidence type="ECO:0000313" key="3">
    <source>
        <dbReference type="EMBL" id="QBZ64840.1"/>
    </source>
</evidence>
<feature type="region of interest" description="Disordered" evidence="1">
    <location>
        <begin position="379"/>
        <end position="502"/>
    </location>
</feature>
<dbReference type="PANTHER" id="PTHR39336:SF1">
    <property type="entry name" value="PYRIDOXAMINE PHOSPHATE OXIDASE FAMILY PROTEIN (AFU_ORTHOLOGUE AFUA_6G11440)"/>
    <property type="match status" value="1"/>
</dbReference>
<feature type="transmembrane region" description="Helical" evidence="2">
    <location>
        <begin position="293"/>
        <end position="314"/>
    </location>
</feature>
<keyword evidence="2" id="KW-1133">Transmembrane helix</keyword>
<evidence type="ECO:0000313" key="4">
    <source>
        <dbReference type="Proteomes" id="UP000294847"/>
    </source>
</evidence>
<protein>
    <recommendedName>
        <fullName evidence="5">Pyridoxamine phosphate oxidase family protein</fullName>
    </recommendedName>
</protein>
<dbReference type="AlphaFoldDB" id="A0A4P7NR93"/>
<dbReference type="EMBL" id="CP034209">
    <property type="protein sequence ID" value="QBZ64840.1"/>
    <property type="molecule type" value="Genomic_DNA"/>
</dbReference>
<feature type="compositionally biased region" description="Basic residues" evidence="1">
    <location>
        <begin position="433"/>
        <end position="444"/>
    </location>
</feature>
<proteinExistence type="predicted"/>
<dbReference type="PANTHER" id="PTHR39336">
    <property type="entry name" value="PYRIDOXAMINE PHOSPHATE OXIDASE FAMILY PROTEIN (AFU_ORTHOLOGUE AFUA_6G11440)"/>
    <property type="match status" value="1"/>
</dbReference>
<feature type="transmembrane region" description="Helical" evidence="2">
    <location>
        <begin position="232"/>
        <end position="251"/>
    </location>
</feature>